<protein>
    <submittedName>
        <fullName evidence="1">Uncharacterized protein</fullName>
    </submittedName>
</protein>
<dbReference type="EMBL" id="JAENIM010000040">
    <property type="protein sequence ID" value="MBK1791635.1"/>
    <property type="molecule type" value="Genomic_DNA"/>
</dbReference>
<name>A0A8J7SLV5_9BACT</name>
<keyword evidence="2" id="KW-1185">Reference proteome</keyword>
<evidence type="ECO:0000313" key="1">
    <source>
        <dbReference type="EMBL" id="MBK1791635.1"/>
    </source>
</evidence>
<dbReference type="RefSeq" id="WP_200311655.1">
    <property type="nucleotide sequence ID" value="NZ_JAENIM010000040.1"/>
</dbReference>
<gene>
    <name evidence="1" type="ORF">JIN82_10780</name>
</gene>
<reference evidence="1" key="1">
    <citation type="submission" date="2021-01" db="EMBL/GenBank/DDBJ databases">
        <title>Modified the classification status of verrucomicrobia.</title>
        <authorList>
            <person name="Feng X."/>
        </authorList>
    </citation>
    <scope>NUCLEOTIDE SEQUENCE</scope>
    <source>
        <strain evidence="1">_KCTC 22039</strain>
    </source>
</reference>
<dbReference type="Proteomes" id="UP000624703">
    <property type="component" value="Unassembled WGS sequence"/>
</dbReference>
<comment type="caution">
    <text evidence="1">The sequence shown here is derived from an EMBL/GenBank/DDBJ whole genome shotgun (WGS) entry which is preliminary data.</text>
</comment>
<organism evidence="1 2">
    <name type="scientific">Persicirhabdus sediminis</name>
    <dbReference type="NCBI Taxonomy" id="454144"/>
    <lineage>
        <taxon>Bacteria</taxon>
        <taxon>Pseudomonadati</taxon>
        <taxon>Verrucomicrobiota</taxon>
        <taxon>Verrucomicrobiia</taxon>
        <taxon>Verrucomicrobiales</taxon>
        <taxon>Verrucomicrobiaceae</taxon>
        <taxon>Persicirhabdus</taxon>
    </lineage>
</organism>
<sequence>MIDENEHSPFNGERDGAYEEISDLVDFLSSRNDMLTSHPGFSACEIDNVVTNIILITEIYDSKNFKGMVDEKKITSWGNAIDECFCDENKWDFDQWNPADKQNWRNSCRNWIANLKRANDS</sequence>
<accession>A0A8J7SLV5</accession>
<evidence type="ECO:0000313" key="2">
    <source>
        <dbReference type="Proteomes" id="UP000624703"/>
    </source>
</evidence>
<dbReference type="AlphaFoldDB" id="A0A8J7SLV5"/>
<proteinExistence type="predicted"/>